<evidence type="ECO:0000313" key="3">
    <source>
        <dbReference type="Proteomes" id="UP000655225"/>
    </source>
</evidence>
<dbReference type="SUPFAM" id="SSF51556">
    <property type="entry name" value="Metallo-dependent hydrolases"/>
    <property type="match status" value="1"/>
</dbReference>
<accession>A0A834YD18</accession>
<reference evidence="2 3" key="1">
    <citation type="submission" date="2020-04" db="EMBL/GenBank/DDBJ databases">
        <title>Plant Genome Project.</title>
        <authorList>
            <person name="Zhang R.-G."/>
        </authorList>
    </citation>
    <scope>NUCLEOTIDE SEQUENCE [LARGE SCALE GENOMIC DNA]</scope>
    <source>
        <strain evidence="2">YNK0</strain>
        <tissue evidence="2">Leaf</tissue>
    </source>
</reference>
<feature type="compositionally biased region" description="Gly residues" evidence="1">
    <location>
        <begin position="767"/>
        <end position="777"/>
    </location>
</feature>
<dbReference type="GO" id="GO:0016788">
    <property type="term" value="F:hydrolase activity, acting on ester bonds"/>
    <property type="evidence" value="ECO:0007669"/>
    <property type="project" value="InterPro"/>
</dbReference>
<feature type="compositionally biased region" description="Basic and acidic residues" evidence="1">
    <location>
        <begin position="749"/>
        <end position="764"/>
    </location>
</feature>
<gene>
    <name evidence="2" type="ORF">HHK36_029315</name>
</gene>
<dbReference type="AlphaFoldDB" id="A0A834YD18"/>
<keyword evidence="3" id="KW-1185">Reference proteome</keyword>
<feature type="region of interest" description="Disordered" evidence="1">
    <location>
        <begin position="749"/>
        <end position="784"/>
    </location>
</feature>
<dbReference type="Pfam" id="PF01026">
    <property type="entry name" value="TatD_DNase"/>
    <property type="match status" value="1"/>
</dbReference>
<sequence length="962" mass="106526">MMKLFDSHCHLQDPRIFHVAPEIVRTAVESGVIRFAVNGVSEKDWHLVKKMGEQYPCIIPCFGLHPWYVAERTPNWLNTLREFLEATPSAAVGEVQVFRQQLELAKAMKRPVSIHCVRAFGDLLEIMQYGSSFFLSLFSPDCSPIDVVFLPLSAVHTYFGSLVCGLVTSYLLMERCTGPFPAGAILHSYLGSAEMVPELAKLGAYFSFSGYLMSMKAQKAKRMLKAVSTERILLESDAPDALPKSNLESLRWVEGNTSVQDLQNQGANPASDVGDPSDHLFHASRDTPTLPKETLNHPANIHNVLCYVASLLEMSEEELAKVSYENAVRLFSYPGSKVLGEGFYAGRSCSQTIGNTCSCILYYLMSSNGSEGSPGLVQRSCTRTVKSGLATVFPGLREGIDGKAAKESKREPGFRVEQALKSQEPTEGLITVLRKEANGFKLRVEQDFGAFGRWQEAVVCSVGGPHSIEGCSKVVAGVKRLISIRTLQNMVVGSERDPLSYVDSGGLETYRAGLWRAGGDTPSTEFFTDLEVTKIQVKSELRDIPRFLTIKFHSISYPVEILLWGNEWCECDKSLSEVLDVGEAWRRPVVGGDVEGVKPRGKSRLENNEAGSSQQAAIKKSENIFLNSNCCTENLQSGVGNVRVSDGKLPISKRGGSTKVRWKQKDCAIAPVEKIVISNEVQEIPIAEGVVPREQRINMLEEVSETVRRPLYQLRTKKSATGSKHGRGKKKRNSLRRLHWKKARDLSRIRIRDRGGEDKEKPDRSGSGSGSGLGEGGDPAHEMEQTRSLMEAQLLLLNSQDRGFELWASDQGPVAGENRDWRGPNGDGRALPNPFTRDAFIPIAYQLQRGFRSRREQGVQRPSKFEAIRHGNPEKEQRRRCWSALECLDSCSLFVEQPGVLRGPVQGTFEEECGSLRTMISASSALPVSQEQIQVDSDPFNLASLFSNSKQGRRKQTPISAE</sequence>
<dbReference type="PANTHER" id="PTHR47176">
    <property type="entry name" value="OSJNBA0020J04.13 PROTEIN"/>
    <property type="match status" value="1"/>
</dbReference>
<protein>
    <submittedName>
        <fullName evidence="2">Uncharacterized protein</fullName>
    </submittedName>
</protein>
<dbReference type="InterPro" id="IPR032466">
    <property type="entry name" value="Metal_Hydrolase"/>
</dbReference>
<organism evidence="2 3">
    <name type="scientific">Tetracentron sinense</name>
    <name type="common">Spur-leaf</name>
    <dbReference type="NCBI Taxonomy" id="13715"/>
    <lineage>
        <taxon>Eukaryota</taxon>
        <taxon>Viridiplantae</taxon>
        <taxon>Streptophyta</taxon>
        <taxon>Embryophyta</taxon>
        <taxon>Tracheophyta</taxon>
        <taxon>Spermatophyta</taxon>
        <taxon>Magnoliopsida</taxon>
        <taxon>Trochodendrales</taxon>
        <taxon>Trochodendraceae</taxon>
        <taxon>Tetracentron</taxon>
    </lineage>
</organism>
<dbReference type="CDD" id="cd01310">
    <property type="entry name" value="TatD_DNAse"/>
    <property type="match status" value="1"/>
</dbReference>
<feature type="region of interest" description="Disordered" evidence="1">
    <location>
        <begin position="711"/>
        <end position="737"/>
    </location>
</feature>
<dbReference type="OrthoDB" id="6079689at2759"/>
<feature type="compositionally biased region" description="Basic residues" evidence="1">
    <location>
        <begin position="724"/>
        <end position="737"/>
    </location>
</feature>
<dbReference type="PANTHER" id="PTHR47176:SF1">
    <property type="entry name" value="OS04G0577500 PROTEIN"/>
    <property type="match status" value="1"/>
</dbReference>
<evidence type="ECO:0000256" key="1">
    <source>
        <dbReference type="SAM" id="MobiDB-lite"/>
    </source>
</evidence>
<name>A0A834YD18_TETSI</name>
<proteinExistence type="predicted"/>
<dbReference type="Gene3D" id="3.20.20.140">
    <property type="entry name" value="Metal-dependent hydrolases"/>
    <property type="match status" value="1"/>
</dbReference>
<comment type="caution">
    <text evidence="2">The sequence shown here is derived from an EMBL/GenBank/DDBJ whole genome shotgun (WGS) entry which is preliminary data.</text>
</comment>
<dbReference type="Proteomes" id="UP000655225">
    <property type="component" value="Unassembled WGS sequence"/>
</dbReference>
<dbReference type="EMBL" id="JABCRI010000022">
    <property type="protein sequence ID" value="KAF8379866.1"/>
    <property type="molecule type" value="Genomic_DNA"/>
</dbReference>
<evidence type="ECO:0000313" key="2">
    <source>
        <dbReference type="EMBL" id="KAF8379866.1"/>
    </source>
</evidence>
<dbReference type="InterPro" id="IPR001130">
    <property type="entry name" value="TatD-like"/>
</dbReference>